<dbReference type="SMART" id="SM00409">
    <property type="entry name" value="IG"/>
    <property type="match status" value="2"/>
</dbReference>
<keyword evidence="14" id="KW-1015">Disulfide bond</keyword>
<dbReference type="Pfam" id="PF13927">
    <property type="entry name" value="Ig_3"/>
    <property type="match status" value="1"/>
</dbReference>
<dbReference type="Gene3D" id="2.60.40.10">
    <property type="entry name" value="Immunoglobulins"/>
    <property type="match status" value="2"/>
</dbReference>
<comment type="subcellular location">
    <subcellularLocation>
        <location evidence="2">Cell junction</location>
        <location evidence="2">Tight junction</location>
    </subcellularLocation>
    <subcellularLocation>
        <location evidence="1">Cell membrane</location>
        <topology evidence="1">Single-pass type I membrane protein</topology>
    </subcellularLocation>
</comment>
<evidence type="ECO:0000256" key="4">
    <source>
        <dbReference type="ARBA" id="ARBA00016608"/>
    </source>
</evidence>
<reference evidence="21" key="2">
    <citation type="submission" date="2025-09" db="UniProtKB">
        <authorList>
            <consortium name="Ensembl"/>
        </authorList>
    </citation>
    <scope>IDENTIFICATION</scope>
</reference>
<evidence type="ECO:0000256" key="15">
    <source>
        <dbReference type="ARBA" id="ARBA00023180"/>
    </source>
</evidence>
<dbReference type="PROSITE" id="PS50835">
    <property type="entry name" value="IG_LIKE"/>
    <property type="match status" value="2"/>
</dbReference>
<dbReference type="InterPro" id="IPR003598">
    <property type="entry name" value="Ig_sub2"/>
</dbReference>
<evidence type="ECO:0000256" key="11">
    <source>
        <dbReference type="ARBA" id="ARBA00022949"/>
    </source>
</evidence>
<keyword evidence="5" id="KW-0796">Tight junction</keyword>
<dbReference type="AlphaFoldDB" id="A0A8C8E6E2"/>
<dbReference type="InterPro" id="IPR007110">
    <property type="entry name" value="Ig-like_dom"/>
</dbReference>
<dbReference type="SMART" id="SM00406">
    <property type="entry name" value="IGv"/>
    <property type="match status" value="1"/>
</dbReference>
<comment type="subunit">
    <text evidence="18">Interacts with the ninth PDZ domain of MPDZ. Interacts with the first PDZ domain of PARD3. The association between PARD3 and PARD6B probably disrupts this interaction. Interacts with ITGAL (via I-domain). Interacts with CD151.</text>
</comment>
<dbReference type="SMART" id="SM00408">
    <property type="entry name" value="IGc2"/>
    <property type="match status" value="2"/>
</dbReference>
<evidence type="ECO:0000313" key="21">
    <source>
        <dbReference type="Ensembl" id="ENSOSUP00000004521.1"/>
    </source>
</evidence>
<dbReference type="Pfam" id="PF07686">
    <property type="entry name" value="V-set"/>
    <property type="match status" value="1"/>
</dbReference>
<evidence type="ECO:0000259" key="20">
    <source>
        <dbReference type="PROSITE" id="PS50835"/>
    </source>
</evidence>
<evidence type="ECO:0000256" key="13">
    <source>
        <dbReference type="ARBA" id="ARBA00023136"/>
    </source>
</evidence>
<dbReference type="InterPro" id="IPR036179">
    <property type="entry name" value="Ig-like_dom_sf"/>
</dbReference>
<dbReference type="SUPFAM" id="SSF48726">
    <property type="entry name" value="Immunoglobulin"/>
    <property type="match status" value="2"/>
</dbReference>
<dbReference type="GO" id="GO:0050892">
    <property type="term" value="P:intestinal absorption"/>
    <property type="evidence" value="ECO:0007669"/>
    <property type="project" value="TreeGrafter"/>
</dbReference>
<keyword evidence="16" id="KW-0393">Immunoglobulin domain</keyword>
<dbReference type="PANTHER" id="PTHR45113">
    <property type="entry name" value="JUNCTIONAL ADHESION MOLECULE A"/>
    <property type="match status" value="1"/>
</dbReference>
<keyword evidence="7" id="KW-0597">Phosphoprotein</keyword>
<feature type="domain" description="Ig-like" evidence="20">
    <location>
        <begin position="102"/>
        <end position="199"/>
    </location>
</feature>
<feature type="domain" description="Ig-like" evidence="20">
    <location>
        <begin position="1"/>
        <end position="96"/>
    </location>
</feature>
<dbReference type="InterPro" id="IPR003599">
    <property type="entry name" value="Ig_sub"/>
</dbReference>
<keyword evidence="10" id="KW-0677">Repeat</keyword>
<dbReference type="GO" id="GO:0005923">
    <property type="term" value="C:bicellular tight junction"/>
    <property type="evidence" value="ECO:0007669"/>
    <property type="project" value="UniProtKB-SubCell"/>
</dbReference>
<keyword evidence="9" id="KW-0732">Signal</keyword>
<evidence type="ECO:0000256" key="16">
    <source>
        <dbReference type="ARBA" id="ARBA00023319"/>
    </source>
</evidence>
<evidence type="ECO:0000313" key="22">
    <source>
        <dbReference type="Proteomes" id="UP000694552"/>
    </source>
</evidence>
<evidence type="ECO:0000256" key="3">
    <source>
        <dbReference type="ARBA" id="ARBA00008637"/>
    </source>
</evidence>
<accession>A0A8C8E6E2</accession>
<dbReference type="InterPro" id="IPR013783">
    <property type="entry name" value="Ig-like_fold"/>
</dbReference>
<evidence type="ECO:0000256" key="9">
    <source>
        <dbReference type="ARBA" id="ARBA00022729"/>
    </source>
</evidence>
<comment type="similarity">
    <text evidence="3">Belongs to the immunoglobulin superfamily.</text>
</comment>
<evidence type="ECO:0000256" key="1">
    <source>
        <dbReference type="ARBA" id="ARBA00004251"/>
    </source>
</evidence>
<keyword evidence="6" id="KW-1003">Cell membrane</keyword>
<evidence type="ECO:0000256" key="2">
    <source>
        <dbReference type="ARBA" id="ARBA00004435"/>
    </source>
</evidence>
<protein>
    <recommendedName>
        <fullName evidence="4">Junctional adhesion molecule A</fullName>
    </recommendedName>
    <alternativeName>
        <fullName evidence="17">Junctional adhesion molecule 1</fullName>
    </alternativeName>
</protein>
<keyword evidence="11" id="KW-0965">Cell junction</keyword>
<dbReference type="Proteomes" id="UP000694552">
    <property type="component" value="Unplaced"/>
</dbReference>
<evidence type="ECO:0000256" key="7">
    <source>
        <dbReference type="ARBA" id="ARBA00022553"/>
    </source>
</evidence>
<evidence type="ECO:0000256" key="10">
    <source>
        <dbReference type="ARBA" id="ARBA00022737"/>
    </source>
</evidence>
<reference evidence="21" key="1">
    <citation type="submission" date="2025-08" db="UniProtKB">
        <authorList>
            <consortium name="Ensembl"/>
        </authorList>
    </citation>
    <scope>IDENTIFICATION</scope>
</reference>
<dbReference type="GO" id="GO:0005886">
    <property type="term" value="C:plasma membrane"/>
    <property type="evidence" value="ECO:0007669"/>
    <property type="project" value="UniProtKB-SubCell"/>
</dbReference>
<proteinExistence type="inferred from homology"/>
<keyword evidence="22" id="KW-1185">Reference proteome</keyword>
<evidence type="ECO:0000256" key="6">
    <source>
        <dbReference type="ARBA" id="ARBA00022475"/>
    </source>
</evidence>
<dbReference type="GO" id="GO:0090557">
    <property type="term" value="P:establishment of endothelial intestinal barrier"/>
    <property type="evidence" value="ECO:0007669"/>
    <property type="project" value="TreeGrafter"/>
</dbReference>
<evidence type="ECO:0000256" key="18">
    <source>
        <dbReference type="ARBA" id="ARBA00046718"/>
    </source>
</evidence>
<dbReference type="GO" id="GO:0007155">
    <property type="term" value="P:cell adhesion"/>
    <property type="evidence" value="ECO:0007669"/>
    <property type="project" value="InterPro"/>
</dbReference>
<organism evidence="21 22">
    <name type="scientific">Otus sunia</name>
    <name type="common">Oriental scops-owl</name>
    <dbReference type="NCBI Taxonomy" id="257818"/>
    <lineage>
        <taxon>Eukaryota</taxon>
        <taxon>Metazoa</taxon>
        <taxon>Chordata</taxon>
        <taxon>Craniata</taxon>
        <taxon>Vertebrata</taxon>
        <taxon>Euteleostomi</taxon>
        <taxon>Archelosauria</taxon>
        <taxon>Archosauria</taxon>
        <taxon>Dinosauria</taxon>
        <taxon>Saurischia</taxon>
        <taxon>Theropoda</taxon>
        <taxon>Coelurosauria</taxon>
        <taxon>Aves</taxon>
        <taxon>Neognathae</taxon>
        <taxon>Neoaves</taxon>
        <taxon>Telluraves</taxon>
        <taxon>Strigiformes</taxon>
        <taxon>Strigidae</taxon>
        <taxon>Otus</taxon>
    </lineage>
</organism>
<keyword evidence="12 19" id="KW-1133">Transmembrane helix</keyword>
<dbReference type="InterPro" id="IPR042456">
    <property type="entry name" value="F11R"/>
</dbReference>
<evidence type="ECO:0000256" key="12">
    <source>
        <dbReference type="ARBA" id="ARBA00022989"/>
    </source>
</evidence>
<keyword evidence="15" id="KW-0325">Glycoprotein</keyword>
<evidence type="ECO:0000256" key="17">
    <source>
        <dbReference type="ARBA" id="ARBA00030590"/>
    </source>
</evidence>
<evidence type="ECO:0000256" key="14">
    <source>
        <dbReference type="ARBA" id="ARBA00023157"/>
    </source>
</evidence>
<dbReference type="InterPro" id="IPR013106">
    <property type="entry name" value="Ig_V-set"/>
</dbReference>
<evidence type="ECO:0000256" key="8">
    <source>
        <dbReference type="ARBA" id="ARBA00022692"/>
    </source>
</evidence>
<feature type="transmembrane region" description="Helical" evidence="19">
    <location>
        <begin position="207"/>
        <end position="232"/>
    </location>
</feature>
<dbReference type="Ensembl" id="ENSOSUT00000004668.1">
    <property type="protein sequence ID" value="ENSOSUP00000004521.1"/>
    <property type="gene ID" value="ENSOSUG00000003332.1"/>
</dbReference>
<keyword evidence="13 19" id="KW-0472">Membrane</keyword>
<dbReference type="FunFam" id="2.60.40.10:FF:000342">
    <property type="entry name" value="Junctional adhesion molecule A"/>
    <property type="match status" value="1"/>
</dbReference>
<evidence type="ECO:0000256" key="5">
    <source>
        <dbReference type="ARBA" id="ARBA00022427"/>
    </source>
</evidence>
<name>A0A8C8E6E2_9STRI</name>
<sequence length="256" mass="27263">RGSPPPAASLSPPAAADIPCAAFRSGWSSPRIEWKFQKGSSLVLFYYGGELTEPYKNRVQFSPTTIRFSTVTRADTGKYICEVVGAGSQIAKSEVNLIVQVPPSKPLAHVPASATIGSRAVLRCAETDGSPPPTFRWYRDGALMPADPKTSPTFRNSSYTLDAATGELIFEPLSGFDTGNYYCEATNNVGTPQKSDVIRMEASEVNVGGIVAAVVVLLMVLALVAFGVWFAYSRGFFRSECGPAPPLAPPCPPAPP</sequence>
<keyword evidence="8 19" id="KW-0812">Transmembrane</keyword>
<evidence type="ECO:0000256" key="19">
    <source>
        <dbReference type="SAM" id="Phobius"/>
    </source>
</evidence>
<dbReference type="GO" id="GO:0090559">
    <property type="term" value="P:regulation of membrane permeability"/>
    <property type="evidence" value="ECO:0007669"/>
    <property type="project" value="TreeGrafter"/>
</dbReference>
<dbReference type="PANTHER" id="PTHR45113:SF1">
    <property type="entry name" value="JUNCTIONAL ADHESION MOLECULE A"/>
    <property type="match status" value="1"/>
</dbReference>